<evidence type="ECO:0000256" key="2">
    <source>
        <dbReference type="ARBA" id="ARBA00023002"/>
    </source>
</evidence>
<organism evidence="3 4">
    <name type="scientific">Asbolus verrucosus</name>
    <name type="common">Desert ironclad beetle</name>
    <dbReference type="NCBI Taxonomy" id="1661398"/>
    <lineage>
        <taxon>Eukaryota</taxon>
        <taxon>Metazoa</taxon>
        <taxon>Ecdysozoa</taxon>
        <taxon>Arthropoda</taxon>
        <taxon>Hexapoda</taxon>
        <taxon>Insecta</taxon>
        <taxon>Pterygota</taxon>
        <taxon>Neoptera</taxon>
        <taxon>Endopterygota</taxon>
        <taxon>Coleoptera</taxon>
        <taxon>Polyphaga</taxon>
        <taxon>Cucujiformia</taxon>
        <taxon>Tenebrionidae</taxon>
        <taxon>Pimeliinae</taxon>
        <taxon>Asbolus</taxon>
    </lineage>
</organism>
<dbReference type="Pfam" id="PF00106">
    <property type="entry name" value="adh_short"/>
    <property type="match status" value="1"/>
</dbReference>
<dbReference type="SUPFAM" id="SSF51735">
    <property type="entry name" value="NAD(P)-binding Rossmann-fold domains"/>
    <property type="match status" value="1"/>
</dbReference>
<comment type="caution">
    <text evidence="3">The sequence shown here is derived from an EMBL/GenBank/DDBJ whole genome shotgun (WGS) entry which is preliminary data.</text>
</comment>
<dbReference type="AlphaFoldDB" id="A0A482W4Z9"/>
<dbReference type="GO" id="GO:0016491">
    <property type="term" value="F:oxidoreductase activity"/>
    <property type="evidence" value="ECO:0007669"/>
    <property type="project" value="UniProtKB-KW"/>
</dbReference>
<protein>
    <submittedName>
        <fullName evidence="3">Adh short domain containing protein</fullName>
    </submittedName>
</protein>
<feature type="non-terminal residue" evidence="3">
    <location>
        <position position="89"/>
    </location>
</feature>
<dbReference type="PANTHER" id="PTHR43115:SF4">
    <property type="entry name" value="DEHYDROGENASE_REDUCTASE SDR FAMILY MEMBER 11"/>
    <property type="match status" value="1"/>
</dbReference>
<keyword evidence="4" id="KW-1185">Reference proteome</keyword>
<reference evidence="3 4" key="1">
    <citation type="submission" date="2017-03" db="EMBL/GenBank/DDBJ databases">
        <title>Genome of the blue death feigning beetle - Asbolus verrucosus.</title>
        <authorList>
            <person name="Rider S.D."/>
        </authorList>
    </citation>
    <scope>NUCLEOTIDE SEQUENCE [LARGE SCALE GENOMIC DNA]</scope>
    <source>
        <strain evidence="3">Butters</strain>
        <tissue evidence="3">Head and leg muscle</tissue>
    </source>
</reference>
<sequence length="89" mass="9451">KKGKLLALKGDIGKEEDVLKAFKWITENLGPVHVLVNSAGVSVSPGIVESAMTSSNNNLRAELKAAFEGRMLKPEDVADGVVYALSTPE</sequence>
<dbReference type="STRING" id="1661398.A0A482W4Z9"/>
<evidence type="ECO:0000313" key="3">
    <source>
        <dbReference type="EMBL" id="RZC39757.1"/>
    </source>
</evidence>
<comment type="similarity">
    <text evidence="1">Belongs to the short-chain dehydrogenases/reductases (SDR) family.</text>
</comment>
<proteinExistence type="inferred from homology"/>
<evidence type="ECO:0000256" key="1">
    <source>
        <dbReference type="ARBA" id="ARBA00006484"/>
    </source>
</evidence>
<accession>A0A482W4Z9</accession>
<dbReference type="EMBL" id="QDEB01031569">
    <property type="protein sequence ID" value="RZC39757.1"/>
    <property type="molecule type" value="Genomic_DNA"/>
</dbReference>
<dbReference type="InterPro" id="IPR002347">
    <property type="entry name" value="SDR_fam"/>
</dbReference>
<name>A0A482W4Z9_ASBVE</name>
<dbReference type="InterPro" id="IPR036291">
    <property type="entry name" value="NAD(P)-bd_dom_sf"/>
</dbReference>
<evidence type="ECO:0000313" key="4">
    <source>
        <dbReference type="Proteomes" id="UP000292052"/>
    </source>
</evidence>
<dbReference type="PANTHER" id="PTHR43115">
    <property type="entry name" value="DEHYDROGENASE/REDUCTASE SDR FAMILY MEMBER 11"/>
    <property type="match status" value="1"/>
</dbReference>
<keyword evidence="2" id="KW-0560">Oxidoreductase</keyword>
<dbReference type="Gene3D" id="3.40.50.720">
    <property type="entry name" value="NAD(P)-binding Rossmann-like Domain"/>
    <property type="match status" value="2"/>
</dbReference>
<gene>
    <name evidence="3" type="ORF">BDFB_014987</name>
</gene>
<dbReference type="Proteomes" id="UP000292052">
    <property type="component" value="Unassembled WGS sequence"/>
</dbReference>
<dbReference type="OrthoDB" id="1933717at2759"/>
<feature type="non-terminal residue" evidence="3">
    <location>
        <position position="1"/>
    </location>
</feature>